<evidence type="ECO:0000256" key="2">
    <source>
        <dbReference type="ARBA" id="ARBA00022729"/>
    </source>
</evidence>
<dbReference type="RefSeq" id="WP_082825676.1">
    <property type="nucleotide sequence ID" value="NZ_FOFM01000004.1"/>
</dbReference>
<evidence type="ECO:0000313" key="4">
    <source>
        <dbReference type="EMBL" id="KZL16789.1"/>
    </source>
</evidence>
<organism evidence="4 5">
    <name type="scientific">Pseudovibrio axinellae</name>
    <dbReference type="NCBI Taxonomy" id="989403"/>
    <lineage>
        <taxon>Bacteria</taxon>
        <taxon>Pseudomonadati</taxon>
        <taxon>Pseudomonadota</taxon>
        <taxon>Alphaproteobacteria</taxon>
        <taxon>Hyphomicrobiales</taxon>
        <taxon>Stappiaceae</taxon>
        <taxon>Pseudovibrio</taxon>
    </lineage>
</organism>
<dbReference type="CDD" id="cd01071">
    <property type="entry name" value="PBP2_PhnD_like"/>
    <property type="match status" value="1"/>
</dbReference>
<evidence type="ECO:0000313" key="5">
    <source>
        <dbReference type="Proteomes" id="UP000076577"/>
    </source>
</evidence>
<dbReference type="SUPFAM" id="SSF53850">
    <property type="entry name" value="Periplasmic binding protein-like II"/>
    <property type="match status" value="1"/>
</dbReference>
<dbReference type="PATRIC" id="fig|989403.3.peg.3662"/>
<keyword evidence="5" id="KW-1185">Reference proteome</keyword>
<dbReference type="AlphaFoldDB" id="A0A165WQD1"/>
<feature type="chain" id="PRO_5007868655" evidence="3">
    <location>
        <begin position="20"/>
        <end position="308"/>
    </location>
</feature>
<evidence type="ECO:0000256" key="1">
    <source>
        <dbReference type="ARBA" id="ARBA00007162"/>
    </source>
</evidence>
<sequence>MKIVMKVAAAVAVSTTVLAAPAAKAEEKITEFRIGILGGENEADRLRSNECLIERFEKLLGVPVKLFPAADYAGTIEGLKGGNLDYAELGASGYAAVYLSAPDAVEPVLTTKQTDGATGYHSVMVARFDSGIETLGDMQGKRLGFADPNSTSGYLIPSVAFDEMGLKLDEYFASTQFSGGHEQNVLAVLNGDVDGGVTWASGVGEWEEGYTSGNLRKMVDKGMVDMSELVQVWQSPLIPNGPIVLAKTLPADVKGKVVASLKAMVKDNTECFYSAQGGTYADYVDVNHDFYKTIVEARRRKIEAKKNN</sequence>
<dbReference type="PANTHER" id="PTHR35841:SF1">
    <property type="entry name" value="PHOSPHONATES-BINDING PERIPLASMIC PROTEIN"/>
    <property type="match status" value="1"/>
</dbReference>
<dbReference type="EMBL" id="LMCB01000044">
    <property type="protein sequence ID" value="KZL16789.1"/>
    <property type="molecule type" value="Genomic_DNA"/>
</dbReference>
<dbReference type="GO" id="GO:0043190">
    <property type="term" value="C:ATP-binding cassette (ABC) transporter complex"/>
    <property type="evidence" value="ECO:0007669"/>
    <property type="project" value="InterPro"/>
</dbReference>
<dbReference type="STRING" id="989403.SAMN05421798_104104"/>
<comment type="similarity">
    <text evidence="1">Belongs to the phosphate/phosphite/phosphonate binding protein family.</text>
</comment>
<dbReference type="NCBIfam" id="TIGR01098">
    <property type="entry name" value="3A0109s03R"/>
    <property type="match status" value="1"/>
</dbReference>
<dbReference type="GO" id="GO:0055085">
    <property type="term" value="P:transmembrane transport"/>
    <property type="evidence" value="ECO:0007669"/>
    <property type="project" value="InterPro"/>
</dbReference>
<reference evidence="4 5" key="1">
    <citation type="journal article" date="2016" name="Front. Microbiol.">
        <title>Comparative Genomic Analysis Reveals a Diverse Repertoire of Genes Involved in Prokaryote-Eukaryote Interactions within the Pseudovibrio Genus.</title>
        <authorList>
            <person name="Romano S."/>
            <person name="Fernandez-Guerra A."/>
            <person name="Reen F.J."/>
            <person name="Glockner F.O."/>
            <person name="Crowley S.P."/>
            <person name="O'Sullivan O."/>
            <person name="Cotter P.D."/>
            <person name="Adams C."/>
            <person name="Dobson A.D."/>
            <person name="O'Gara F."/>
        </authorList>
    </citation>
    <scope>NUCLEOTIDE SEQUENCE [LARGE SCALE GENOMIC DNA]</scope>
    <source>
        <strain evidence="4 5">Ad2</strain>
    </source>
</reference>
<dbReference type="NCBIfam" id="TIGR03431">
    <property type="entry name" value="PhnD"/>
    <property type="match status" value="1"/>
</dbReference>
<evidence type="ECO:0000256" key="3">
    <source>
        <dbReference type="SAM" id="SignalP"/>
    </source>
</evidence>
<comment type="caution">
    <text evidence="4">The sequence shown here is derived from an EMBL/GenBank/DDBJ whole genome shotgun (WGS) entry which is preliminary data.</text>
</comment>
<keyword evidence="2 3" id="KW-0732">Signal</keyword>
<protein>
    <submittedName>
        <fullName evidence="4">Phosphate-import protein PhnD</fullName>
    </submittedName>
</protein>
<dbReference type="Proteomes" id="UP000076577">
    <property type="component" value="Unassembled WGS sequence"/>
</dbReference>
<dbReference type="Pfam" id="PF12974">
    <property type="entry name" value="Phosphonate-bd"/>
    <property type="match status" value="1"/>
</dbReference>
<dbReference type="InterPro" id="IPR005770">
    <property type="entry name" value="PhnD"/>
</dbReference>
<dbReference type="Gene3D" id="3.40.190.10">
    <property type="entry name" value="Periplasmic binding protein-like II"/>
    <property type="match status" value="2"/>
</dbReference>
<gene>
    <name evidence="4" type="primary">phnD_3</name>
    <name evidence="4" type="ORF">PsAD2_03406</name>
</gene>
<feature type="signal peptide" evidence="3">
    <location>
        <begin position="1"/>
        <end position="19"/>
    </location>
</feature>
<accession>A0A165WQD1</accession>
<proteinExistence type="inferred from homology"/>
<dbReference type="GO" id="GO:0015716">
    <property type="term" value="P:organic phosphonate transport"/>
    <property type="evidence" value="ECO:0007669"/>
    <property type="project" value="InterPro"/>
</dbReference>
<dbReference type="InterPro" id="IPR017797">
    <property type="entry name" value="Phosphnate-bd"/>
</dbReference>
<dbReference type="PANTHER" id="PTHR35841">
    <property type="entry name" value="PHOSPHONATES-BINDING PERIPLASMIC PROTEIN"/>
    <property type="match status" value="1"/>
</dbReference>
<name>A0A165WQD1_9HYPH</name>